<feature type="region of interest" description="Disordered" evidence="10">
    <location>
        <begin position="86"/>
        <end position="183"/>
    </location>
</feature>
<evidence type="ECO:0000256" key="8">
    <source>
        <dbReference type="ARBA" id="ARBA00023010"/>
    </source>
</evidence>
<evidence type="ECO:0000256" key="2">
    <source>
        <dbReference type="ARBA" id="ARBA00006742"/>
    </source>
</evidence>
<organism evidence="12 13">
    <name type="scientific">Microlunatus panaciterrae</name>
    <dbReference type="NCBI Taxonomy" id="400768"/>
    <lineage>
        <taxon>Bacteria</taxon>
        <taxon>Bacillati</taxon>
        <taxon>Actinomycetota</taxon>
        <taxon>Actinomycetes</taxon>
        <taxon>Propionibacteriales</taxon>
        <taxon>Propionibacteriaceae</taxon>
        <taxon>Microlunatus</taxon>
    </lineage>
</organism>
<dbReference type="InterPro" id="IPR003849">
    <property type="entry name" value="Preprotein_translocase_YajC"/>
</dbReference>
<evidence type="ECO:0000256" key="10">
    <source>
        <dbReference type="SAM" id="MobiDB-lite"/>
    </source>
</evidence>
<evidence type="ECO:0000256" key="1">
    <source>
        <dbReference type="ARBA" id="ARBA00004162"/>
    </source>
</evidence>
<keyword evidence="8" id="KW-0811">Translocation</keyword>
<dbReference type="EMBL" id="JAFBCF010000001">
    <property type="protein sequence ID" value="MBM7797287.1"/>
    <property type="molecule type" value="Genomic_DNA"/>
</dbReference>
<keyword evidence="5 11" id="KW-0812">Transmembrane</keyword>
<gene>
    <name evidence="12" type="ORF">JOE57_000208</name>
</gene>
<dbReference type="SMART" id="SM01323">
    <property type="entry name" value="YajC"/>
    <property type="match status" value="1"/>
</dbReference>
<keyword evidence="9 11" id="KW-0472">Membrane</keyword>
<evidence type="ECO:0000256" key="4">
    <source>
        <dbReference type="ARBA" id="ARBA00022475"/>
    </source>
</evidence>
<evidence type="ECO:0000256" key="11">
    <source>
        <dbReference type="SAM" id="Phobius"/>
    </source>
</evidence>
<dbReference type="Pfam" id="PF02699">
    <property type="entry name" value="YajC"/>
    <property type="match status" value="1"/>
</dbReference>
<evidence type="ECO:0000256" key="5">
    <source>
        <dbReference type="ARBA" id="ARBA00022692"/>
    </source>
</evidence>
<dbReference type="PANTHER" id="PTHR33909">
    <property type="entry name" value="SEC TRANSLOCON ACCESSORY COMPLEX SUBUNIT YAJC"/>
    <property type="match status" value="1"/>
</dbReference>
<dbReference type="NCBIfam" id="TIGR00739">
    <property type="entry name" value="yajC"/>
    <property type="match status" value="1"/>
</dbReference>
<protein>
    <submittedName>
        <fullName evidence="12">Preprotein translocase subunit YajC</fullName>
    </submittedName>
</protein>
<feature type="transmembrane region" description="Helical" evidence="11">
    <location>
        <begin position="6"/>
        <end position="22"/>
    </location>
</feature>
<keyword evidence="3" id="KW-0813">Transport</keyword>
<dbReference type="Proteomes" id="UP000704762">
    <property type="component" value="Unassembled WGS sequence"/>
</dbReference>
<evidence type="ECO:0000313" key="13">
    <source>
        <dbReference type="Proteomes" id="UP000704762"/>
    </source>
</evidence>
<feature type="compositionally biased region" description="Acidic residues" evidence="10">
    <location>
        <begin position="87"/>
        <end position="108"/>
    </location>
</feature>
<name>A0ABS2RFG5_9ACTN</name>
<evidence type="ECO:0000313" key="12">
    <source>
        <dbReference type="EMBL" id="MBM7797287.1"/>
    </source>
</evidence>
<dbReference type="PRINTS" id="PR01853">
    <property type="entry name" value="YAJCTRNLCASE"/>
</dbReference>
<evidence type="ECO:0000256" key="7">
    <source>
        <dbReference type="ARBA" id="ARBA00022989"/>
    </source>
</evidence>
<comment type="similarity">
    <text evidence="2">Belongs to the YajC family.</text>
</comment>
<keyword evidence="13" id="KW-1185">Reference proteome</keyword>
<accession>A0ABS2RFG5</accession>
<comment type="caution">
    <text evidence="12">The sequence shown here is derived from an EMBL/GenBank/DDBJ whole genome shotgun (WGS) entry which is preliminary data.</text>
</comment>
<keyword evidence="4" id="KW-1003">Cell membrane</keyword>
<keyword evidence="7 11" id="KW-1133">Transmembrane helix</keyword>
<keyword evidence="6" id="KW-0653">Protein transport</keyword>
<evidence type="ECO:0000256" key="3">
    <source>
        <dbReference type="ARBA" id="ARBA00022448"/>
    </source>
</evidence>
<sequence>MEQYSTLLLIVAMIALFYFLILRPQKKRQQAQQRTLNSLTPGTQVLLASGVFGNIVEIGEKQAVLEVSPGVQMTVLKAAIARVATDADLEPPLEETEFEESELDEVGDAEPIGTVPDDASSLTDRHDAVEPVATEPDGSTPARTDAAPTSEQSAFESPRLDQPAGDETFQAQEPQRLRDPNKE</sequence>
<comment type="subcellular location">
    <subcellularLocation>
        <location evidence="1">Cell membrane</location>
        <topology evidence="1">Single-pass membrane protein</topology>
    </subcellularLocation>
</comment>
<proteinExistence type="inferred from homology"/>
<dbReference type="RefSeq" id="WP_204916001.1">
    <property type="nucleotide sequence ID" value="NZ_BAAAQP010000003.1"/>
</dbReference>
<reference evidence="12 13" key="1">
    <citation type="submission" date="2021-01" db="EMBL/GenBank/DDBJ databases">
        <title>Sequencing the genomes of 1000 actinobacteria strains.</title>
        <authorList>
            <person name="Klenk H.-P."/>
        </authorList>
    </citation>
    <scope>NUCLEOTIDE SEQUENCE [LARGE SCALE GENOMIC DNA]</scope>
    <source>
        <strain evidence="12 13">DSM 18662</strain>
    </source>
</reference>
<evidence type="ECO:0000256" key="9">
    <source>
        <dbReference type="ARBA" id="ARBA00023136"/>
    </source>
</evidence>
<dbReference type="PANTHER" id="PTHR33909:SF1">
    <property type="entry name" value="SEC TRANSLOCON ACCESSORY COMPLEX SUBUNIT YAJC"/>
    <property type="match status" value="1"/>
</dbReference>
<evidence type="ECO:0000256" key="6">
    <source>
        <dbReference type="ARBA" id="ARBA00022927"/>
    </source>
</evidence>